<dbReference type="SUPFAM" id="SSF82171">
    <property type="entry name" value="DPP6 N-terminal domain-like"/>
    <property type="match status" value="1"/>
</dbReference>
<feature type="region of interest" description="Disordered" evidence="3">
    <location>
        <begin position="15"/>
        <end position="93"/>
    </location>
</feature>
<dbReference type="Pfam" id="PF07064">
    <property type="entry name" value="RIC1"/>
    <property type="match status" value="1"/>
</dbReference>
<proteinExistence type="predicted"/>
<feature type="compositionally biased region" description="Polar residues" evidence="3">
    <location>
        <begin position="196"/>
        <end position="212"/>
    </location>
</feature>
<name>A0A2P2SXX2_9PEZI</name>
<gene>
    <name evidence="5" type="ORF">VE01_00428</name>
</gene>
<dbReference type="AlphaFoldDB" id="A0A2P2SXX2"/>
<dbReference type="GO" id="GO:0005829">
    <property type="term" value="C:cytosol"/>
    <property type="evidence" value="ECO:0007669"/>
    <property type="project" value="TreeGrafter"/>
</dbReference>
<evidence type="ECO:0000259" key="4">
    <source>
        <dbReference type="Pfam" id="PF07064"/>
    </source>
</evidence>
<dbReference type="PANTHER" id="PTHR22746:SF10">
    <property type="entry name" value="GUANINE NUCLEOTIDE EXCHANGE FACTOR SUBUNIT RIC1"/>
    <property type="match status" value="1"/>
</dbReference>
<feature type="compositionally biased region" description="Basic residues" evidence="3">
    <location>
        <begin position="1073"/>
        <end position="1082"/>
    </location>
</feature>
<reference evidence="5 6" key="1">
    <citation type="submission" date="2016-03" db="EMBL/GenBank/DDBJ databases">
        <title>Comparative genomics of Pseudogymnoascus destructans, the fungus causing white-nose syndrome of bats.</title>
        <authorList>
            <person name="Palmer J.M."/>
            <person name="Drees K.P."/>
            <person name="Foster J.T."/>
            <person name="Lindner D.L."/>
        </authorList>
    </citation>
    <scope>NUCLEOTIDE SEQUENCE [LARGE SCALE GENOMIC DNA]</scope>
    <source>
        <strain evidence="5 6">UAMH 10579</strain>
    </source>
</reference>
<dbReference type="Proteomes" id="UP000091956">
    <property type="component" value="Unassembled WGS sequence"/>
</dbReference>
<accession>A0A2P2SXX2</accession>
<protein>
    <recommendedName>
        <fullName evidence="4">RIC1 C-terminal alpha solenoid region domain-containing protein</fullName>
    </recommendedName>
</protein>
<evidence type="ECO:0000256" key="1">
    <source>
        <dbReference type="ARBA" id="ARBA00004370"/>
    </source>
</evidence>
<dbReference type="InterPro" id="IPR009771">
    <property type="entry name" value="RIC1_C"/>
</dbReference>
<dbReference type="GO" id="GO:0042147">
    <property type="term" value="P:retrograde transport, endosome to Golgi"/>
    <property type="evidence" value="ECO:0007669"/>
    <property type="project" value="TreeGrafter"/>
</dbReference>
<dbReference type="GO" id="GO:0034066">
    <property type="term" value="C:Ric1-Rgp1 guanyl-nucleotide exchange factor complex"/>
    <property type="evidence" value="ECO:0007669"/>
    <property type="project" value="InterPro"/>
</dbReference>
<evidence type="ECO:0000256" key="3">
    <source>
        <dbReference type="SAM" id="MobiDB-lite"/>
    </source>
</evidence>
<sequence>MYWPVGAPRIYAASNSSTSKGRIYHSNDDVGPHSAPQSTSYLNASSAASDTAQDDEELLSGHLTPTTPRTPAIQPVELDAHRRPPATSLDDLEYGHNDSIREAGRQPILGLQMSRTGHLFAVITATSMTIWQTKPTAILAVVVRSPGSLETYGPNVSLLIRPDSAIFVVQTTLGYLITYSLATDPDTRAYRPHFPENSSVNTRRQSNFTGARNQSDRILWGPGEGGGVREVSVRFRMVIKVDAGIERALALDEELVVATTKPPAVQCIRWAPDSTGNQTSTELLSKMAWLPKKVTVLDMIYDRPMNLSAWITSDGKAFAVQRLVESRDAMKAEPQDTSNPPKKSTSTSKLFKGYCFHDPKSETTHATKVAINARFSLIAVARADCSIDVYAAKDYAGNIPLSHTQRASVSSATSGKITFLAYSPDGYCLFAGFEEGWASWSVFGKPQSTSFAANRGANKNGDEGWLYGVSKGTWLPGGSEILLVGPNDDRLWILEMSRSSITGCFTASNISRTMLQTRDSIMVYRGYDLPDLTTISAESSLWHHAQIPTNYLTDQWPIRCSVISLDGRYVAVAGRRGLAHYSISSSRWKTFDDGNEENSFVVRGGMCWYQHILVAAVEAGDSYEVRLYPRDAPLGSSSVKHAVRLPAPIVLVSPSGEDSLLVYTYDNLLYHYIFTPVDGTIKLVQVGQIAFHGIVRSPARVRGLSWILPDKQMNEGDPAQDVATATVVFLVDGKLVLLQPSFNEEGQLKYDMRVIAHNIEYFALTRDLPDEKSQGVATSGSPHTGTSMNGFEPQGLKDSLWMFDGQEIKAWPDVQDVLRSAPSDLARELPSTVHFATDFYPLSISLNKGILIGVEPELVQRRDINFAFFRFAIRTHLFIPPVLKFHLSRYDSTAALHLAHQYRHLEYFPHALEVLLHDVLDDEVDNPPRPDQALLPGVVSFLSSFPQYLDIIVQCTRKTEVRSWRTLFAYLPPPATLFEESLQQGSLKTAGGYLLVLHTFEELSSSSEQLVRLLGRARDEGDWDLCKELARFLTALDESGATLREALELVDMRSPTTDVERVGSLLQGTTLKPPRRSGRGRHSLPAGLGIYDGSDRSSSGTISPGQLSNNSSDGGLRQDPSKPDYFSFP</sequence>
<dbReference type="Gene3D" id="2.130.10.10">
    <property type="entry name" value="YVTN repeat-like/Quinoprotein amine dehydrogenase"/>
    <property type="match status" value="1"/>
</dbReference>
<comment type="subcellular location">
    <subcellularLocation>
        <location evidence="1">Membrane</location>
    </subcellularLocation>
</comment>
<dbReference type="Pfam" id="PF25440">
    <property type="entry name" value="Beta-prop_RIC1_2nd"/>
    <property type="match status" value="1"/>
</dbReference>
<reference evidence="6" key="2">
    <citation type="journal article" date="2018" name="Nat. Commun.">
        <title>Extreme sensitivity to ultraviolet light in the fungal pathogen causing white-nose syndrome of bats.</title>
        <authorList>
            <person name="Palmer J.M."/>
            <person name="Drees K.P."/>
            <person name="Foster J.T."/>
            <person name="Lindner D.L."/>
        </authorList>
    </citation>
    <scope>NUCLEOTIDE SEQUENCE [LARGE SCALE GENOMIC DNA]</scope>
    <source>
        <strain evidence="6">UAMH 10579</strain>
    </source>
</reference>
<dbReference type="RefSeq" id="XP_059320145.1">
    <property type="nucleotide sequence ID" value="XM_059463270.1"/>
</dbReference>
<keyword evidence="2" id="KW-0472">Membrane</keyword>
<feature type="region of interest" description="Disordered" evidence="3">
    <location>
        <begin position="1069"/>
        <end position="1129"/>
    </location>
</feature>
<evidence type="ECO:0000313" key="6">
    <source>
        <dbReference type="Proteomes" id="UP000091956"/>
    </source>
</evidence>
<evidence type="ECO:0000313" key="5">
    <source>
        <dbReference type="EMBL" id="OBU01709.2"/>
    </source>
</evidence>
<dbReference type="GO" id="GO:0006886">
    <property type="term" value="P:intracellular protein transport"/>
    <property type="evidence" value="ECO:0007669"/>
    <property type="project" value="InterPro"/>
</dbReference>
<dbReference type="InterPro" id="IPR015943">
    <property type="entry name" value="WD40/YVTN_repeat-like_dom_sf"/>
</dbReference>
<dbReference type="EMBL" id="KV460206">
    <property type="protein sequence ID" value="OBU01709.2"/>
    <property type="molecule type" value="Genomic_DNA"/>
</dbReference>
<dbReference type="STRING" id="342668.A0A2P2SXX2"/>
<feature type="domain" description="RIC1 C-terminal alpha solenoid region" evidence="4">
    <location>
        <begin position="881"/>
        <end position="1051"/>
    </location>
</feature>
<dbReference type="PANTHER" id="PTHR22746">
    <property type="entry name" value="RAB6A-GEF COMPLEX PARTNER PROTEIN 1"/>
    <property type="match status" value="1"/>
</dbReference>
<dbReference type="InterPro" id="IPR040096">
    <property type="entry name" value="Ric1"/>
</dbReference>
<feature type="region of interest" description="Disordered" evidence="3">
    <location>
        <begin position="190"/>
        <end position="212"/>
    </location>
</feature>
<keyword evidence="6" id="KW-1185">Reference proteome</keyword>
<feature type="compositionally biased region" description="Polar residues" evidence="3">
    <location>
        <begin position="1096"/>
        <end position="1113"/>
    </location>
</feature>
<dbReference type="GO" id="GO:0000139">
    <property type="term" value="C:Golgi membrane"/>
    <property type="evidence" value="ECO:0007669"/>
    <property type="project" value="TreeGrafter"/>
</dbReference>
<dbReference type="GeneID" id="84234229"/>
<organism evidence="5 6">
    <name type="scientific">Pseudogymnoascus verrucosus</name>
    <dbReference type="NCBI Taxonomy" id="342668"/>
    <lineage>
        <taxon>Eukaryota</taxon>
        <taxon>Fungi</taxon>
        <taxon>Dikarya</taxon>
        <taxon>Ascomycota</taxon>
        <taxon>Pezizomycotina</taxon>
        <taxon>Leotiomycetes</taxon>
        <taxon>Thelebolales</taxon>
        <taxon>Thelebolaceae</taxon>
        <taxon>Pseudogymnoascus</taxon>
    </lineage>
</organism>
<evidence type="ECO:0000256" key="2">
    <source>
        <dbReference type="ARBA" id="ARBA00023136"/>
    </source>
</evidence>